<dbReference type="EMBL" id="WHZZ01000001">
    <property type="protein sequence ID" value="MQL46721.1"/>
    <property type="molecule type" value="Genomic_DNA"/>
</dbReference>
<dbReference type="SUPFAM" id="SSF51197">
    <property type="entry name" value="Clavaminate synthase-like"/>
    <property type="match status" value="1"/>
</dbReference>
<dbReference type="InterPro" id="IPR014710">
    <property type="entry name" value="RmlC-like_jellyroll"/>
</dbReference>
<dbReference type="Proteomes" id="UP000481739">
    <property type="component" value="Unassembled WGS sequence"/>
</dbReference>
<sequence>MPSASSKIYAIDELRPREGINMSKVLQQNGEIARIDIKDIEAKAFFRQYRKAGYPVIITGAFDGVSEWSVEYLAPWLQGNEYRVREFGENRNITKHSWTAYSQLYEMKFEDYVDALNSGEASLNDIYMSQVVLDKEHGLFDSIGSNIKLLSNACGLTKRMWQNINCHLWLGPIGHIEPLHSDEGDSTLCQLYGSKKVTLFPSRHHKNLYPFPFFSQMEPWVCRVDIDEPDFAMYPRAAEAMAEKVELILNEKEILFIPAQWCHQVSIIDKAYACSVSIMWDIPFARNFISRRTLVWYLLRITPGRFKNWIYDGYYRIAEFLK</sequence>
<dbReference type="Gene3D" id="2.60.120.10">
    <property type="entry name" value="Jelly Rolls"/>
    <property type="match status" value="1"/>
</dbReference>
<protein>
    <recommendedName>
        <fullName evidence="1">JmjC domain-containing protein</fullName>
    </recommendedName>
</protein>
<proteinExistence type="predicted"/>
<evidence type="ECO:0000313" key="3">
    <source>
        <dbReference type="Proteomes" id="UP000481739"/>
    </source>
</evidence>
<dbReference type="AlphaFoldDB" id="A0A7C9KB06"/>
<gene>
    <name evidence="2" type="ORF">GEA64_01430</name>
</gene>
<comment type="caution">
    <text evidence="2">The sequence shown here is derived from an EMBL/GenBank/DDBJ whole genome shotgun (WGS) entry which is preliminary data.</text>
</comment>
<evidence type="ECO:0000259" key="1">
    <source>
        <dbReference type="PROSITE" id="PS51184"/>
    </source>
</evidence>
<dbReference type="InterPro" id="IPR003347">
    <property type="entry name" value="JmjC_dom"/>
</dbReference>
<dbReference type="PANTHER" id="PTHR12461:SF105">
    <property type="entry name" value="HYPOXIA-INDUCIBLE FACTOR 1-ALPHA INHIBITOR"/>
    <property type="match status" value="1"/>
</dbReference>
<feature type="domain" description="JmjC" evidence="1">
    <location>
        <begin position="145"/>
        <end position="297"/>
    </location>
</feature>
<dbReference type="Pfam" id="PF13621">
    <property type="entry name" value="Cupin_8"/>
    <property type="match status" value="1"/>
</dbReference>
<name>A0A7C9KB06_9GAMM</name>
<accession>A0A7C9KB06</accession>
<dbReference type="PANTHER" id="PTHR12461">
    <property type="entry name" value="HYPOXIA-INDUCIBLE FACTOR 1 ALPHA INHIBITOR-RELATED"/>
    <property type="match status" value="1"/>
</dbReference>
<organism evidence="2 3">
    <name type="scientific">Photorhabdus khanii</name>
    <dbReference type="NCBI Taxonomy" id="1004150"/>
    <lineage>
        <taxon>Bacteria</taxon>
        <taxon>Pseudomonadati</taxon>
        <taxon>Pseudomonadota</taxon>
        <taxon>Gammaproteobacteria</taxon>
        <taxon>Enterobacterales</taxon>
        <taxon>Morganellaceae</taxon>
        <taxon>Photorhabdus</taxon>
    </lineage>
</organism>
<reference evidence="2 3" key="1">
    <citation type="journal article" date="2019" name="Nature">
        <title>A new antibiotic selectively kills Gram-negative pathogens.</title>
        <authorList>
            <person name="Imai Y."/>
            <person name="Meyer K.J."/>
            <person name="Iinishi A."/>
            <person name="Favre-Godal Q."/>
            <person name="Green R."/>
            <person name="Manuse S."/>
            <person name="Caboni M."/>
            <person name="Mori M."/>
            <person name="Niles S."/>
            <person name="Ghiglieri M."/>
            <person name="Honrao C."/>
            <person name="Ma X."/>
            <person name="Guo J.J."/>
            <person name="Makriyannis A."/>
            <person name="Linares-Otoya L."/>
            <person name="Boehringer N."/>
            <person name="Wuisan Z.G."/>
            <person name="Kaur H."/>
            <person name="Wu R."/>
            <person name="Mateus A."/>
            <person name="Typas A."/>
            <person name="Savitski M.M."/>
            <person name="Espinoza J.L."/>
            <person name="O'Rourke A."/>
            <person name="Nelson K.E."/>
            <person name="Hiller S."/>
            <person name="Noinaj N."/>
            <person name="Schaeberle T.F."/>
            <person name="D'Onofrio A."/>
            <person name="Lewis K."/>
        </authorList>
    </citation>
    <scope>NUCLEOTIDE SEQUENCE [LARGE SCALE GENOMIC DNA]</scope>
    <source>
        <strain evidence="2 3">HGB 1456</strain>
    </source>
</reference>
<evidence type="ECO:0000313" key="2">
    <source>
        <dbReference type="EMBL" id="MQL46721.1"/>
    </source>
</evidence>
<dbReference type="PROSITE" id="PS51184">
    <property type="entry name" value="JMJC"/>
    <property type="match status" value="1"/>
</dbReference>
<dbReference type="InterPro" id="IPR041667">
    <property type="entry name" value="Cupin_8"/>
</dbReference>